<organism evidence="6 7">
    <name type="scientific">Potamilus streckersoni</name>
    <dbReference type="NCBI Taxonomy" id="2493646"/>
    <lineage>
        <taxon>Eukaryota</taxon>
        <taxon>Metazoa</taxon>
        <taxon>Spiralia</taxon>
        <taxon>Lophotrochozoa</taxon>
        <taxon>Mollusca</taxon>
        <taxon>Bivalvia</taxon>
        <taxon>Autobranchia</taxon>
        <taxon>Heteroconchia</taxon>
        <taxon>Palaeoheterodonta</taxon>
        <taxon>Unionida</taxon>
        <taxon>Unionoidea</taxon>
        <taxon>Unionidae</taxon>
        <taxon>Ambleminae</taxon>
        <taxon>Lampsilini</taxon>
        <taxon>Potamilus</taxon>
    </lineage>
</organism>
<sequence length="953" mass="108546">MEDAESLLGNISSRRDLTDSTRLVCPLCLKDFLYPRILPCMDTFCHTCLTTYLRQSAPKRNIYGFFECPACTTLIYVPVQEKGALKWASMFPFNTSVLRFTAYGRHKQLGDIEKEYNSSMIDIEASSDRNSGNITAVIKSPKTIREASCNTTITTTTSPKTSHKASFNATTPKTSHEASFNATTPKTSHEAFSTEAEVQKDATEVHIADKEQNKTAQNSTLTEAPVTQDLIEQSLNDNLKDTDLTTARTDRSFYSSVVTCKVCLQTSCKGCTTSEQYHNDMMLENIDSKMENSSLPSCFHQLFKCAEHYGRENNYLCHDHGVVCCVRCKSRHRRCEKFTKLGQYVNTMMTKTSSRDLLIKLFQIEEDFNKLVEINELNLQVFHGRIRDMPNEISRLEGRINDVIYNSLQIKIKKEGSEVFDVESERKLDEIRKCKSLVASIRMCTNILEIVNNLGSVEELFLVVNKSEQKLLKYKEQMDRIVSQMRIVELNFRLNPVIREFMTLDEHEMLQLQVKEESRDGLVKRKIKANEKVKDTETKSRVKNVENFEASSKFNLPPLSDKIDRSVNGINNKKNVNMKKNTSPPQTFLNSTDMKQNTSLPQLSDKPTDIKKHNGKQLKPTRRSSNNKLSLDKTSQIAADKNTESKMVESNLKLLASNPNEKVSKLEIDNNKTEIPFKIETFMEFIAITPINYDGKSRFTGATFLPDDQILLIDNVNCRCCLYDSSCLFRSVHYLPFPPQSVCYVTKNKVAIAVPTCQVIQMVRVKMDMDERGRIPIDFRCWAVAALKSDQLALSGFTKETGVCCWGIYKTKGKKIHYRELENENKGGGTTHIAVNQTKNIIYISFSATDAVYSFAINGNLRFSYVNTDLKNPHGVDVDRRDFLFILGWMSQNLHIVNPEGVCLKVLKRVIPVSPRQIAFNQLKDKFIVTHGKNFSEDCFILSIVEKENGMKQ</sequence>
<dbReference type="InterPro" id="IPR001841">
    <property type="entry name" value="Znf_RING"/>
</dbReference>
<name>A0AAE0VIP4_9BIVA</name>
<dbReference type="SMART" id="SM00184">
    <property type="entry name" value="RING"/>
    <property type="match status" value="1"/>
</dbReference>
<feature type="region of interest" description="Disordered" evidence="4">
    <location>
        <begin position="151"/>
        <end position="191"/>
    </location>
</feature>
<evidence type="ECO:0000259" key="5">
    <source>
        <dbReference type="PROSITE" id="PS50089"/>
    </source>
</evidence>
<protein>
    <recommendedName>
        <fullName evidence="5">RING-type domain-containing protein</fullName>
    </recommendedName>
</protein>
<feature type="compositionally biased region" description="Polar residues" evidence="4">
    <location>
        <begin position="582"/>
        <end position="602"/>
    </location>
</feature>
<reference evidence="6" key="2">
    <citation type="journal article" date="2021" name="Genome Biol. Evol.">
        <title>Developing a high-quality reference genome for a parasitic bivalve with doubly uniparental inheritance (Bivalvia: Unionida).</title>
        <authorList>
            <person name="Smith C.H."/>
        </authorList>
    </citation>
    <scope>NUCLEOTIDE SEQUENCE</scope>
    <source>
        <strain evidence="6">CHS0354</strain>
        <tissue evidence="6">Mantle</tissue>
    </source>
</reference>
<reference evidence="6" key="1">
    <citation type="journal article" date="2021" name="Genome Biol. Evol.">
        <title>A High-Quality Reference Genome for a Parasitic Bivalve with Doubly Uniparental Inheritance (Bivalvia: Unionida).</title>
        <authorList>
            <person name="Smith C.H."/>
        </authorList>
    </citation>
    <scope>NUCLEOTIDE SEQUENCE</scope>
    <source>
        <strain evidence="6">CHS0354</strain>
    </source>
</reference>
<evidence type="ECO:0000313" key="7">
    <source>
        <dbReference type="Proteomes" id="UP001195483"/>
    </source>
</evidence>
<dbReference type="InterPro" id="IPR011042">
    <property type="entry name" value="6-blade_b-propeller_TolB-like"/>
</dbReference>
<keyword evidence="1 3" id="KW-0863">Zinc-finger</keyword>
<feature type="domain" description="RING-type" evidence="5">
    <location>
        <begin position="25"/>
        <end position="72"/>
    </location>
</feature>
<dbReference type="SUPFAM" id="SSF101898">
    <property type="entry name" value="NHL repeat"/>
    <property type="match status" value="1"/>
</dbReference>
<accession>A0AAE0VIP4</accession>
<feature type="compositionally biased region" description="Basic residues" evidence="4">
    <location>
        <begin position="613"/>
        <end position="622"/>
    </location>
</feature>
<feature type="compositionally biased region" description="Low complexity" evidence="4">
    <location>
        <begin position="568"/>
        <end position="581"/>
    </location>
</feature>
<dbReference type="Gene3D" id="3.30.40.10">
    <property type="entry name" value="Zinc/RING finger domain, C3HC4 (zinc finger)"/>
    <property type="match status" value="1"/>
</dbReference>
<evidence type="ECO:0000256" key="1">
    <source>
        <dbReference type="ARBA" id="ARBA00022771"/>
    </source>
</evidence>
<dbReference type="EMBL" id="JAEAOA010000204">
    <property type="protein sequence ID" value="KAK3579748.1"/>
    <property type="molecule type" value="Genomic_DNA"/>
</dbReference>
<dbReference type="GO" id="GO:0008270">
    <property type="term" value="F:zinc ion binding"/>
    <property type="evidence" value="ECO:0007669"/>
    <property type="project" value="UniProtKB-KW"/>
</dbReference>
<dbReference type="AlphaFoldDB" id="A0AAE0VIP4"/>
<reference evidence="6" key="3">
    <citation type="submission" date="2023-05" db="EMBL/GenBank/DDBJ databases">
        <authorList>
            <person name="Smith C.H."/>
        </authorList>
    </citation>
    <scope>NUCLEOTIDE SEQUENCE</scope>
    <source>
        <strain evidence="6">CHS0354</strain>
        <tissue evidence="6">Mantle</tissue>
    </source>
</reference>
<comment type="caution">
    <text evidence="6">The sequence shown here is derived from an EMBL/GenBank/DDBJ whole genome shotgun (WGS) entry which is preliminary data.</text>
</comment>
<feature type="region of interest" description="Disordered" evidence="4">
    <location>
        <begin position="565"/>
        <end position="642"/>
    </location>
</feature>
<feature type="compositionally biased region" description="Polar residues" evidence="4">
    <location>
        <begin position="623"/>
        <end position="637"/>
    </location>
</feature>
<dbReference type="InterPro" id="IPR013083">
    <property type="entry name" value="Znf_RING/FYVE/PHD"/>
</dbReference>
<evidence type="ECO:0000256" key="3">
    <source>
        <dbReference type="PROSITE-ProRule" id="PRU00175"/>
    </source>
</evidence>
<keyword evidence="1 3" id="KW-0479">Metal-binding</keyword>
<gene>
    <name evidence="6" type="ORF">CHS0354_002399</name>
</gene>
<keyword evidence="2" id="KW-0862">Zinc</keyword>
<keyword evidence="7" id="KW-1185">Reference proteome</keyword>
<dbReference type="Gene3D" id="2.120.10.30">
    <property type="entry name" value="TolB, C-terminal domain"/>
    <property type="match status" value="1"/>
</dbReference>
<proteinExistence type="predicted"/>
<dbReference type="PROSITE" id="PS50089">
    <property type="entry name" value="ZF_RING_2"/>
    <property type="match status" value="1"/>
</dbReference>
<evidence type="ECO:0000256" key="2">
    <source>
        <dbReference type="ARBA" id="ARBA00022833"/>
    </source>
</evidence>
<dbReference type="SUPFAM" id="SSF57850">
    <property type="entry name" value="RING/U-box"/>
    <property type="match status" value="1"/>
</dbReference>
<feature type="compositionally biased region" description="Polar residues" evidence="4">
    <location>
        <begin position="158"/>
        <end position="186"/>
    </location>
</feature>
<dbReference type="Proteomes" id="UP001195483">
    <property type="component" value="Unassembled WGS sequence"/>
</dbReference>
<evidence type="ECO:0000313" key="6">
    <source>
        <dbReference type="EMBL" id="KAK3579748.1"/>
    </source>
</evidence>
<evidence type="ECO:0000256" key="4">
    <source>
        <dbReference type="SAM" id="MobiDB-lite"/>
    </source>
</evidence>